<proteinExistence type="predicted"/>
<dbReference type="Gene3D" id="2.60.40.2340">
    <property type="match status" value="4"/>
</dbReference>
<dbReference type="RefSeq" id="WP_096685050.1">
    <property type="nucleotide sequence ID" value="NZ_AP014564.1"/>
</dbReference>
<dbReference type="AlphaFoldDB" id="A0A1J1DWM4"/>
<organism evidence="2 3">
    <name type="scientific">Ichthyobacterium seriolicida</name>
    <dbReference type="NCBI Taxonomy" id="242600"/>
    <lineage>
        <taxon>Bacteria</taxon>
        <taxon>Pseudomonadati</taxon>
        <taxon>Bacteroidota</taxon>
        <taxon>Flavobacteriia</taxon>
        <taxon>Flavobacteriales</taxon>
        <taxon>Ichthyobacteriaceae</taxon>
        <taxon>Ichthyobacterium</taxon>
    </lineage>
</organism>
<dbReference type="PROSITE" id="PS51257">
    <property type="entry name" value="PROKAR_LIPOPROTEIN"/>
    <property type="match status" value="1"/>
</dbReference>
<dbReference type="KEGG" id="ise:JBKA6_0245"/>
<keyword evidence="1" id="KW-0732">Signal</keyword>
<dbReference type="EMBL" id="AP014564">
    <property type="protein sequence ID" value="BAV94258.1"/>
    <property type="molecule type" value="Genomic_DNA"/>
</dbReference>
<gene>
    <name evidence="2" type="ORF">JBKA6_0245</name>
</gene>
<feature type="chain" id="PRO_5012972589" description="Pkd domain containing protein" evidence="1">
    <location>
        <begin position="25"/>
        <end position="626"/>
    </location>
</feature>
<accession>A0A1J1DWM4</accession>
<reference evidence="2 3" key="1">
    <citation type="submission" date="2014-03" db="EMBL/GenBank/DDBJ databases">
        <title>complete genome sequence of Flavobacteriaceae bacterium JBKA-6.</title>
        <authorList>
            <person name="Takano T."/>
            <person name="Nakamura Y."/>
            <person name="Takuma S."/>
            <person name="Yasuike M."/>
            <person name="Matsuyama T."/>
            <person name="Sakai T."/>
            <person name="Fujiwara A."/>
            <person name="Kimoto K."/>
            <person name="Fukuda Y."/>
            <person name="Kondo H."/>
            <person name="Hirono I."/>
            <person name="Nakayasu C."/>
        </authorList>
    </citation>
    <scope>NUCLEOTIDE SEQUENCE [LARGE SCALE GENOMIC DNA]</scope>
    <source>
        <strain evidence="2 3">JBKA-6</strain>
    </source>
</reference>
<feature type="signal peptide" evidence="1">
    <location>
        <begin position="1"/>
        <end position="24"/>
    </location>
</feature>
<name>A0A1J1DWM4_9FLAO</name>
<protein>
    <recommendedName>
        <fullName evidence="4">Pkd domain containing protein</fullName>
    </recommendedName>
</protein>
<sequence length="626" mass="68249">MNAKFSTRSLLFFILLSLIFSCIKSERTADTGEDSKLSSDKIIRLFQLKDSENQGKNLGKEVTVTIDTINFTISLSVPYNAILTGLRFNIETPDNAKITPSSGEEVNFELIADSNPKVYRKIFKVTAQDGSSKDYTVNITKALSGECSIKSFKLINHINTGKKLVKDITGTINPDDFTISLIVPNTAVIEGLKPTIETDFGATVSPANEISQDFISGEAVAYTVTAPNGTKNIYKVTIIKEIAPKLTSFIIQANVDKGVPNQVESVLTHDDDSDTGSISLKFPKGANDINLTGLTSAIQVPDGCVVDPASGEISGEIEGKAFTLLKGDTGSTRVYTVTAVKSPYISRFVFASSGNAGIDSDVVGNIDHSNNTINLVVPSGIDLTSVRLTPTIQVGDAKTITSSPQNFSNPVSYEVVSSTDENFTKTYSVEVRKVSSEAKITKFELEKGYPGSIIDNVAGSDRGRIVVHCVALASRRNTKLPSIEVSRCATVSSTHENGFSRYNIIYEYTVTAEDKKTTKTYDMFMYNQAYAVTKDEVKLEGNDITTASVSVDNDKRVITFSVSSTTNDLTALMLSLNSTRGYFIETSAVQDFSNGKEVRYEFKKYTFGGKRYVSIGYYWVRVTRSL</sequence>
<evidence type="ECO:0000313" key="3">
    <source>
        <dbReference type="Proteomes" id="UP000243197"/>
    </source>
</evidence>
<dbReference type="OrthoDB" id="727829at2"/>
<evidence type="ECO:0008006" key="4">
    <source>
        <dbReference type="Google" id="ProtNLM"/>
    </source>
</evidence>
<dbReference type="Proteomes" id="UP000243197">
    <property type="component" value="Chromosome"/>
</dbReference>
<evidence type="ECO:0000313" key="2">
    <source>
        <dbReference type="EMBL" id="BAV94258.1"/>
    </source>
</evidence>
<keyword evidence="3" id="KW-1185">Reference proteome</keyword>
<evidence type="ECO:0000256" key="1">
    <source>
        <dbReference type="SAM" id="SignalP"/>
    </source>
</evidence>